<name>A0ABX7Y5Z5_9ACTN</name>
<protein>
    <recommendedName>
        <fullName evidence="2">EccD-like transmembrane domain-containing protein</fullName>
    </recommendedName>
</protein>
<evidence type="ECO:0000259" key="2">
    <source>
        <dbReference type="Pfam" id="PF19053"/>
    </source>
</evidence>
<organism evidence="3 4">
    <name type="scientific">Arachnia rubra</name>
    <dbReference type="NCBI Taxonomy" id="1547448"/>
    <lineage>
        <taxon>Bacteria</taxon>
        <taxon>Bacillati</taxon>
        <taxon>Actinomycetota</taxon>
        <taxon>Actinomycetes</taxon>
        <taxon>Propionibacteriales</taxon>
        <taxon>Propionibacteriaceae</taxon>
        <taxon>Arachnia</taxon>
    </lineage>
</organism>
<feature type="transmembrane region" description="Helical" evidence="1">
    <location>
        <begin position="327"/>
        <end position="345"/>
    </location>
</feature>
<dbReference type="EMBL" id="CP072384">
    <property type="protein sequence ID" value="QUC08507.1"/>
    <property type="molecule type" value="Genomic_DNA"/>
</dbReference>
<sequence>MSTPLASTTILHGASKQDVAVPVGTTVAKLMNMLHIDADADSLRVTHADGTPVDLGLAFGSDLASGVVLTLSGPTENERVAQQVAIRAVSPWFRPTLVLSLFLTLVASIEVACLAGPAFGWWPVAEQLRRASAVICVIALSWSLRWWRLRCTAAGILATTTLIGVCGTVLLSTDMDFLPQLTVAATAWTALVAALLVWLIDRSALSATMAALWGLTGVVISSIIMTDAPATMIAAPVLAVTTMSVATIPTFSFRVPETQLLDLSAVTTSAPAVRTPDVAPPTPITTSRVIRSVHDAEQRGQLLLIVCCGVIAIVAFPAAQLLKGGDWTTITGSIMMVSAFLALVLLPRSRRDRLGRVLPRVTALLLVIAALTAFGTSQPLGAQATALIIIIAAASLSILATVLAKASESALLGRIADLTQGLSLFILLPTAVYAAGLFDLIRQAAS</sequence>
<feature type="transmembrane region" description="Helical" evidence="1">
    <location>
        <begin position="128"/>
        <end position="144"/>
    </location>
</feature>
<dbReference type="RefSeq" id="WP_212324506.1">
    <property type="nucleotide sequence ID" value="NZ_AP024463.1"/>
</dbReference>
<feature type="transmembrane region" description="Helical" evidence="1">
    <location>
        <begin position="97"/>
        <end position="122"/>
    </location>
</feature>
<feature type="transmembrane region" description="Helical" evidence="1">
    <location>
        <begin position="151"/>
        <end position="171"/>
    </location>
</feature>
<reference evidence="3 4" key="1">
    <citation type="submission" date="2021-03" db="EMBL/GenBank/DDBJ databases">
        <title>Human Oral Microbial Genomes.</title>
        <authorList>
            <person name="Johnston C.D."/>
            <person name="Chen T."/>
            <person name="Dewhirst F.E."/>
        </authorList>
    </citation>
    <scope>NUCLEOTIDE SEQUENCE [LARGE SCALE GENOMIC DNA]</scope>
    <source>
        <strain evidence="3 4">DSMZ 100122</strain>
    </source>
</reference>
<keyword evidence="4" id="KW-1185">Reference proteome</keyword>
<feature type="transmembrane region" description="Helical" evidence="1">
    <location>
        <begin position="302"/>
        <end position="321"/>
    </location>
</feature>
<gene>
    <name evidence="3" type="ORF">J5A65_01800</name>
</gene>
<feature type="transmembrane region" description="Helical" evidence="1">
    <location>
        <begin position="357"/>
        <end position="374"/>
    </location>
</feature>
<keyword evidence="1" id="KW-0812">Transmembrane</keyword>
<evidence type="ECO:0000313" key="4">
    <source>
        <dbReference type="Proteomes" id="UP000678513"/>
    </source>
</evidence>
<accession>A0ABX7Y5Z5</accession>
<dbReference type="Proteomes" id="UP000678513">
    <property type="component" value="Chromosome"/>
</dbReference>
<feature type="transmembrane region" description="Helical" evidence="1">
    <location>
        <begin position="380"/>
        <end position="403"/>
    </location>
</feature>
<feature type="transmembrane region" description="Helical" evidence="1">
    <location>
        <begin position="232"/>
        <end position="253"/>
    </location>
</feature>
<evidence type="ECO:0000313" key="3">
    <source>
        <dbReference type="EMBL" id="QUC08507.1"/>
    </source>
</evidence>
<keyword evidence="1" id="KW-0472">Membrane</keyword>
<dbReference type="Pfam" id="PF19053">
    <property type="entry name" value="EccD"/>
    <property type="match status" value="1"/>
</dbReference>
<feature type="transmembrane region" description="Helical" evidence="1">
    <location>
        <begin position="177"/>
        <end position="200"/>
    </location>
</feature>
<proteinExistence type="predicted"/>
<feature type="transmembrane region" description="Helical" evidence="1">
    <location>
        <begin position="415"/>
        <end position="438"/>
    </location>
</feature>
<feature type="transmembrane region" description="Helical" evidence="1">
    <location>
        <begin position="207"/>
        <end position="226"/>
    </location>
</feature>
<evidence type="ECO:0000256" key="1">
    <source>
        <dbReference type="SAM" id="Phobius"/>
    </source>
</evidence>
<keyword evidence="1" id="KW-1133">Transmembrane helix</keyword>
<dbReference type="InterPro" id="IPR044049">
    <property type="entry name" value="EccD_transm"/>
</dbReference>
<feature type="domain" description="EccD-like transmembrane" evidence="2">
    <location>
        <begin position="99"/>
        <end position="443"/>
    </location>
</feature>